<proteinExistence type="predicted"/>
<keyword evidence="2" id="KW-1185">Reference proteome</keyword>
<gene>
    <name evidence="1" type="ORF">ACOLOM_LOCUS9196</name>
</gene>
<organism evidence="1 2">
    <name type="scientific">Acaulospora colombiana</name>
    <dbReference type="NCBI Taxonomy" id="27376"/>
    <lineage>
        <taxon>Eukaryota</taxon>
        <taxon>Fungi</taxon>
        <taxon>Fungi incertae sedis</taxon>
        <taxon>Mucoromycota</taxon>
        <taxon>Glomeromycotina</taxon>
        <taxon>Glomeromycetes</taxon>
        <taxon>Diversisporales</taxon>
        <taxon>Acaulosporaceae</taxon>
        <taxon>Acaulospora</taxon>
    </lineage>
</organism>
<name>A0ACA9NX95_9GLOM</name>
<feature type="non-terminal residue" evidence="1">
    <location>
        <position position="1"/>
    </location>
</feature>
<dbReference type="Proteomes" id="UP000789525">
    <property type="component" value="Unassembled WGS sequence"/>
</dbReference>
<evidence type="ECO:0000313" key="1">
    <source>
        <dbReference type="EMBL" id="CAG8677332.1"/>
    </source>
</evidence>
<reference evidence="1" key="1">
    <citation type="submission" date="2021-06" db="EMBL/GenBank/DDBJ databases">
        <authorList>
            <person name="Kallberg Y."/>
            <person name="Tangrot J."/>
            <person name="Rosling A."/>
        </authorList>
    </citation>
    <scope>NUCLEOTIDE SEQUENCE</scope>
    <source>
        <strain evidence="1">CL356</strain>
    </source>
</reference>
<accession>A0ACA9NX95</accession>
<sequence length="93" mass="9565">GLAVVAAAAALPLAAGDEGTSGAKDKERFALSTGAAPEYVFARLGSGGEPEEEPEEAAERLEVALTFATGLEGRLKIVAGGWDMGTWLDFAKR</sequence>
<comment type="caution">
    <text evidence="1">The sequence shown here is derived from an EMBL/GenBank/DDBJ whole genome shotgun (WGS) entry which is preliminary data.</text>
</comment>
<dbReference type="EMBL" id="CAJVPT010025931">
    <property type="protein sequence ID" value="CAG8677332.1"/>
    <property type="molecule type" value="Genomic_DNA"/>
</dbReference>
<protein>
    <submittedName>
        <fullName evidence="1">2214_t:CDS:1</fullName>
    </submittedName>
</protein>
<evidence type="ECO:0000313" key="2">
    <source>
        <dbReference type="Proteomes" id="UP000789525"/>
    </source>
</evidence>